<dbReference type="Proteomes" id="UP001489897">
    <property type="component" value="Unassembled WGS sequence"/>
</dbReference>
<name>A0ABU9RYG6_9BURK</name>
<evidence type="ECO:0000313" key="2">
    <source>
        <dbReference type="Proteomes" id="UP001489897"/>
    </source>
</evidence>
<dbReference type="RefSeq" id="WP_342949189.1">
    <property type="nucleotide sequence ID" value="NZ_JAYMRV010000010.1"/>
</dbReference>
<sequence length="146" mass="16113">MRAGRPRFEPTDAQREVAEALLRCGVPIEQARTCIINPETRKPISYHTFCRVFGNEIATAVVLANAMVARNLYLIATANKASAATVQACIFWLRTKGGWRYAEGSAPELPEHTDGMVETEEAAQRFIDNALARYGRTIGHPPGSMH</sequence>
<evidence type="ECO:0000313" key="1">
    <source>
        <dbReference type="EMBL" id="MEM5425103.1"/>
    </source>
</evidence>
<dbReference type="EMBL" id="JAYMRV010000010">
    <property type="protein sequence ID" value="MEM5425103.1"/>
    <property type="molecule type" value="Genomic_DNA"/>
</dbReference>
<accession>A0ABU9RYG6</accession>
<proteinExistence type="predicted"/>
<reference evidence="1 2" key="1">
    <citation type="submission" date="2024-01" db="EMBL/GenBank/DDBJ databases">
        <title>The diversity of rhizobia nodulating Mimosa spp. in eleven states of Brazil covering several biomes is determined by host plant, location, and edaphic factors.</title>
        <authorList>
            <person name="Rouws L."/>
            <person name="Barauna A."/>
            <person name="Beukes C."/>
            <person name="De Faria S.M."/>
            <person name="Gross E."/>
            <person name="Dos Reis Junior F.B."/>
            <person name="Simon M."/>
            <person name="Maluk M."/>
            <person name="Odee D.W."/>
            <person name="Kenicer G."/>
            <person name="Young J.P.W."/>
            <person name="Reis V.M."/>
            <person name="Zilli J."/>
            <person name="James E.K."/>
        </authorList>
    </citation>
    <scope>NUCLEOTIDE SEQUENCE [LARGE SCALE GENOMIC DNA]</scope>
    <source>
        <strain evidence="1 2">JPY167</strain>
    </source>
</reference>
<organism evidence="1 2">
    <name type="scientific">Paraburkholderia ferrariae</name>
    <dbReference type="NCBI Taxonomy" id="386056"/>
    <lineage>
        <taxon>Bacteria</taxon>
        <taxon>Pseudomonadati</taxon>
        <taxon>Pseudomonadota</taxon>
        <taxon>Betaproteobacteria</taxon>
        <taxon>Burkholderiales</taxon>
        <taxon>Burkholderiaceae</taxon>
        <taxon>Paraburkholderia</taxon>
    </lineage>
</organism>
<comment type="caution">
    <text evidence="1">The sequence shown here is derived from an EMBL/GenBank/DDBJ whole genome shotgun (WGS) entry which is preliminary data.</text>
</comment>
<protein>
    <submittedName>
        <fullName evidence="1">Uncharacterized protein</fullName>
    </submittedName>
</protein>
<keyword evidence="2" id="KW-1185">Reference proteome</keyword>
<gene>
    <name evidence="1" type="ORF">VSR73_29050</name>
</gene>